<sequence>MTLNGLLEFLHQTSGLFVMLFVLLPIILYLEKKDNIRLNKNKDKYKNYLMSELENGHINSSNDLRRIYGTVLNKRYFFLEDWSNECLIEYSQQKEFDEIKYKILYDTIYNFSVEEPFSTLPEDERNLLEDIKEYKDKDNTIFNEKLIQLSKVVKLRYDKQNKTEKINKYLTYFSIIITTISIFKSI</sequence>
<evidence type="ECO:0000256" key="1">
    <source>
        <dbReference type="SAM" id="Phobius"/>
    </source>
</evidence>
<proteinExistence type="predicted"/>
<dbReference type="Proteomes" id="UP000289193">
    <property type="component" value="Unassembled WGS sequence"/>
</dbReference>
<dbReference type="Proteomes" id="UP000253850">
    <property type="component" value="Chromosome"/>
</dbReference>
<keyword evidence="1" id="KW-1133">Transmembrane helix</keyword>
<evidence type="ECO:0000313" key="3">
    <source>
        <dbReference type="EMBL" id="RXK09157.1"/>
    </source>
</evidence>
<feature type="transmembrane region" description="Helical" evidence="1">
    <location>
        <begin position="12"/>
        <end position="30"/>
    </location>
</feature>
<dbReference type="AlphaFoldDB" id="A0AAX2A6G3"/>
<gene>
    <name evidence="2" type="ORF">ABIV_2064</name>
    <name evidence="3" type="ORF">CRV05_11255</name>
</gene>
<dbReference type="KEGG" id="hbv:ABIV_2064"/>
<keyword evidence="5" id="KW-1185">Reference proteome</keyword>
<reference evidence="2 4" key="2">
    <citation type="submission" date="2018-07" db="EMBL/GenBank/DDBJ databases">
        <title>Complete genome of the Arcobacter bivalviorum type strain LMG 26154.</title>
        <authorList>
            <person name="Miller W.G."/>
            <person name="Yee E."/>
            <person name="Bono J.L."/>
        </authorList>
    </citation>
    <scope>NUCLEOTIDE SEQUENCE [LARGE SCALE GENOMIC DNA]</scope>
    <source>
        <strain evidence="2 4">LMG 26154</strain>
    </source>
</reference>
<evidence type="ECO:0000313" key="5">
    <source>
        <dbReference type="Proteomes" id="UP000289193"/>
    </source>
</evidence>
<keyword evidence="1" id="KW-0812">Transmembrane</keyword>
<accession>A0AAX2A6G3</accession>
<reference evidence="3 5" key="1">
    <citation type="submission" date="2017-10" db="EMBL/GenBank/DDBJ databases">
        <title>Genomics of the genus Arcobacter.</title>
        <authorList>
            <person name="Perez-Cataluna A."/>
            <person name="Figueras M.J."/>
        </authorList>
    </citation>
    <scope>NUCLEOTIDE SEQUENCE [LARGE SCALE GENOMIC DNA]</scope>
    <source>
        <strain evidence="3 5">CECT 7835</strain>
    </source>
</reference>
<dbReference type="EMBL" id="PDKM01000007">
    <property type="protein sequence ID" value="RXK09157.1"/>
    <property type="molecule type" value="Genomic_DNA"/>
</dbReference>
<feature type="transmembrane region" description="Helical" evidence="1">
    <location>
        <begin position="166"/>
        <end position="183"/>
    </location>
</feature>
<name>A0AAX2A6G3_9BACT</name>
<dbReference type="RefSeq" id="WP_114839841.1">
    <property type="nucleotide sequence ID" value="NZ_CP031217.1"/>
</dbReference>
<dbReference type="EMBL" id="CP031217">
    <property type="protein sequence ID" value="AXH13039.1"/>
    <property type="molecule type" value="Genomic_DNA"/>
</dbReference>
<protein>
    <submittedName>
        <fullName evidence="3">Uncharacterized protein</fullName>
    </submittedName>
</protein>
<keyword evidence="1" id="KW-0472">Membrane</keyword>
<organism evidence="3 5">
    <name type="scientific">Halarcobacter bivalviorum</name>
    <dbReference type="NCBI Taxonomy" id="663364"/>
    <lineage>
        <taxon>Bacteria</taxon>
        <taxon>Pseudomonadati</taxon>
        <taxon>Campylobacterota</taxon>
        <taxon>Epsilonproteobacteria</taxon>
        <taxon>Campylobacterales</taxon>
        <taxon>Arcobacteraceae</taxon>
        <taxon>Halarcobacter</taxon>
    </lineage>
</organism>
<evidence type="ECO:0000313" key="2">
    <source>
        <dbReference type="EMBL" id="AXH13039.1"/>
    </source>
</evidence>
<evidence type="ECO:0000313" key="4">
    <source>
        <dbReference type="Proteomes" id="UP000253850"/>
    </source>
</evidence>